<evidence type="ECO:0000313" key="2">
    <source>
        <dbReference type="Proteomes" id="UP000054166"/>
    </source>
</evidence>
<dbReference type="Gene3D" id="3.30.70.330">
    <property type="match status" value="1"/>
</dbReference>
<dbReference type="AlphaFoldDB" id="A0A0C3GN68"/>
<evidence type="ECO:0008006" key="3">
    <source>
        <dbReference type="Google" id="ProtNLM"/>
    </source>
</evidence>
<name>A0A0C3GN68_PILCF</name>
<organism evidence="1 2">
    <name type="scientific">Piloderma croceum (strain F 1598)</name>
    <dbReference type="NCBI Taxonomy" id="765440"/>
    <lineage>
        <taxon>Eukaryota</taxon>
        <taxon>Fungi</taxon>
        <taxon>Dikarya</taxon>
        <taxon>Basidiomycota</taxon>
        <taxon>Agaricomycotina</taxon>
        <taxon>Agaricomycetes</taxon>
        <taxon>Agaricomycetidae</taxon>
        <taxon>Atheliales</taxon>
        <taxon>Atheliaceae</taxon>
        <taxon>Piloderma</taxon>
    </lineage>
</organism>
<protein>
    <recommendedName>
        <fullName evidence="3">RRM domain-containing protein</fullName>
    </recommendedName>
</protein>
<keyword evidence="2" id="KW-1185">Reference proteome</keyword>
<reference evidence="2" key="2">
    <citation type="submission" date="2015-01" db="EMBL/GenBank/DDBJ databases">
        <title>Evolutionary Origins and Diversification of the Mycorrhizal Mutualists.</title>
        <authorList>
            <consortium name="DOE Joint Genome Institute"/>
            <consortium name="Mycorrhizal Genomics Consortium"/>
            <person name="Kohler A."/>
            <person name="Kuo A."/>
            <person name="Nagy L.G."/>
            <person name="Floudas D."/>
            <person name="Copeland A."/>
            <person name="Barry K.W."/>
            <person name="Cichocki N."/>
            <person name="Veneault-Fourrey C."/>
            <person name="LaButti K."/>
            <person name="Lindquist E.A."/>
            <person name="Lipzen A."/>
            <person name="Lundell T."/>
            <person name="Morin E."/>
            <person name="Murat C."/>
            <person name="Riley R."/>
            <person name="Ohm R."/>
            <person name="Sun H."/>
            <person name="Tunlid A."/>
            <person name="Henrissat B."/>
            <person name="Grigoriev I.V."/>
            <person name="Hibbett D.S."/>
            <person name="Martin F."/>
        </authorList>
    </citation>
    <scope>NUCLEOTIDE SEQUENCE [LARGE SCALE GENOMIC DNA]</scope>
    <source>
        <strain evidence="2">F 1598</strain>
    </source>
</reference>
<gene>
    <name evidence="1" type="ORF">PILCRDRAFT_107096</name>
</gene>
<dbReference type="InterPro" id="IPR035979">
    <property type="entry name" value="RBD_domain_sf"/>
</dbReference>
<dbReference type="InterPro" id="IPR012677">
    <property type="entry name" value="Nucleotide-bd_a/b_plait_sf"/>
</dbReference>
<sequence length="127" mass="14523">MKSSTRVVLKCAQGPGSFPNPSFSTSTNLKFFFVLRYRHHLVSCFFLYIQQIDMSAKVYVGNLSWNTTDDTLREVSVVLLSTRMLRLRIVSRTSVSPICTINCRRSHRTEMSWMYAFVSLALCAVVV</sequence>
<evidence type="ECO:0000313" key="1">
    <source>
        <dbReference type="EMBL" id="KIM91981.1"/>
    </source>
</evidence>
<dbReference type="SUPFAM" id="SSF54928">
    <property type="entry name" value="RNA-binding domain, RBD"/>
    <property type="match status" value="1"/>
</dbReference>
<accession>A0A0C3GN68</accession>
<dbReference type="EMBL" id="KN832970">
    <property type="protein sequence ID" value="KIM91981.1"/>
    <property type="molecule type" value="Genomic_DNA"/>
</dbReference>
<dbReference type="Proteomes" id="UP000054166">
    <property type="component" value="Unassembled WGS sequence"/>
</dbReference>
<dbReference type="GO" id="GO:0003676">
    <property type="term" value="F:nucleic acid binding"/>
    <property type="evidence" value="ECO:0007669"/>
    <property type="project" value="InterPro"/>
</dbReference>
<reference evidence="1 2" key="1">
    <citation type="submission" date="2014-04" db="EMBL/GenBank/DDBJ databases">
        <authorList>
            <consortium name="DOE Joint Genome Institute"/>
            <person name="Kuo A."/>
            <person name="Tarkka M."/>
            <person name="Buscot F."/>
            <person name="Kohler A."/>
            <person name="Nagy L.G."/>
            <person name="Floudas D."/>
            <person name="Copeland A."/>
            <person name="Barry K.W."/>
            <person name="Cichocki N."/>
            <person name="Veneault-Fourrey C."/>
            <person name="LaButti K."/>
            <person name="Lindquist E.A."/>
            <person name="Lipzen A."/>
            <person name="Lundell T."/>
            <person name="Morin E."/>
            <person name="Murat C."/>
            <person name="Sun H."/>
            <person name="Tunlid A."/>
            <person name="Henrissat B."/>
            <person name="Grigoriev I.V."/>
            <person name="Hibbett D.S."/>
            <person name="Martin F."/>
            <person name="Nordberg H.P."/>
            <person name="Cantor M.N."/>
            <person name="Hua S.X."/>
        </authorList>
    </citation>
    <scope>NUCLEOTIDE SEQUENCE [LARGE SCALE GENOMIC DNA]</scope>
    <source>
        <strain evidence="1 2">F 1598</strain>
    </source>
</reference>
<proteinExistence type="predicted"/>
<dbReference type="HOGENOM" id="CLU_1971332_0_0_1"/>
<dbReference type="InParanoid" id="A0A0C3GN68"/>